<organism evidence="4 5">
    <name type="scientific">Pseudocohnilembus persalinus</name>
    <name type="common">Ciliate</name>
    <dbReference type="NCBI Taxonomy" id="266149"/>
    <lineage>
        <taxon>Eukaryota</taxon>
        <taxon>Sar</taxon>
        <taxon>Alveolata</taxon>
        <taxon>Ciliophora</taxon>
        <taxon>Intramacronucleata</taxon>
        <taxon>Oligohymenophorea</taxon>
        <taxon>Scuticociliatia</taxon>
        <taxon>Philasterida</taxon>
        <taxon>Pseudocohnilembidae</taxon>
        <taxon>Pseudocohnilembus</taxon>
    </lineage>
</organism>
<feature type="region of interest" description="Disordered" evidence="2">
    <location>
        <begin position="1160"/>
        <end position="1233"/>
    </location>
</feature>
<dbReference type="OrthoDB" id="305343at2759"/>
<evidence type="ECO:0000256" key="1">
    <source>
        <dbReference type="SAM" id="Coils"/>
    </source>
</evidence>
<feature type="compositionally biased region" description="Low complexity" evidence="2">
    <location>
        <begin position="1205"/>
        <end position="1214"/>
    </location>
</feature>
<accession>A0A0V0QSB7</accession>
<feature type="compositionally biased region" description="Low complexity" evidence="2">
    <location>
        <begin position="1160"/>
        <end position="1193"/>
    </location>
</feature>
<dbReference type="InterPro" id="IPR016024">
    <property type="entry name" value="ARM-type_fold"/>
</dbReference>
<dbReference type="PROSITE" id="PS50021">
    <property type="entry name" value="CH"/>
    <property type="match status" value="1"/>
</dbReference>
<dbReference type="InParanoid" id="A0A0V0QSB7"/>
<feature type="domain" description="Calponin-homology (CH)" evidence="3">
    <location>
        <begin position="26"/>
        <end position="142"/>
    </location>
</feature>
<evidence type="ECO:0000256" key="2">
    <source>
        <dbReference type="SAM" id="MobiDB-lite"/>
    </source>
</evidence>
<feature type="compositionally biased region" description="Low complexity" evidence="2">
    <location>
        <begin position="719"/>
        <end position="747"/>
    </location>
</feature>
<feature type="compositionally biased region" description="Basic and acidic residues" evidence="2">
    <location>
        <begin position="1311"/>
        <end position="1327"/>
    </location>
</feature>
<feature type="coiled-coil region" evidence="1">
    <location>
        <begin position="1564"/>
        <end position="1591"/>
    </location>
</feature>
<dbReference type="EMBL" id="LDAU01000110">
    <property type="protein sequence ID" value="KRX04789.1"/>
    <property type="molecule type" value="Genomic_DNA"/>
</dbReference>
<dbReference type="SUPFAM" id="SSF48371">
    <property type="entry name" value="ARM repeat"/>
    <property type="match status" value="1"/>
</dbReference>
<feature type="region of interest" description="Disordered" evidence="2">
    <location>
        <begin position="718"/>
        <end position="765"/>
    </location>
</feature>
<protein>
    <submittedName>
        <fullName evidence="4">Armadillo-type fold</fullName>
    </submittedName>
</protein>
<evidence type="ECO:0000259" key="3">
    <source>
        <dbReference type="PROSITE" id="PS50021"/>
    </source>
</evidence>
<keyword evidence="5" id="KW-1185">Reference proteome</keyword>
<comment type="caution">
    <text evidence="4">The sequence shown here is derived from an EMBL/GenBank/DDBJ whole genome shotgun (WGS) entry which is preliminary data.</text>
</comment>
<gene>
    <name evidence="4" type="ORF">PPERSA_06423</name>
</gene>
<feature type="compositionally biased region" description="Basic and acidic residues" evidence="2">
    <location>
        <begin position="753"/>
        <end position="765"/>
    </location>
</feature>
<feature type="compositionally biased region" description="Basic and acidic residues" evidence="2">
    <location>
        <begin position="1261"/>
        <end position="1299"/>
    </location>
</feature>
<dbReference type="SUPFAM" id="SSF47473">
    <property type="entry name" value="EF-hand"/>
    <property type="match status" value="1"/>
</dbReference>
<dbReference type="InterPro" id="IPR011992">
    <property type="entry name" value="EF-hand-dom_pair"/>
</dbReference>
<dbReference type="InterPro" id="IPR001715">
    <property type="entry name" value="CH_dom"/>
</dbReference>
<reference evidence="4 5" key="1">
    <citation type="journal article" date="2015" name="Sci. Rep.">
        <title>Genome of the facultative scuticociliatosis pathogen Pseudocohnilembus persalinus provides insight into its virulence through horizontal gene transfer.</title>
        <authorList>
            <person name="Xiong J."/>
            <person name="Wang G."/>
            <person name="Cheng J."/>
            <person name="Tian M."/>
            <person name="Pan X."/>
            <person name="Warren A."/>
            <person name="Jiang C."/>
            <person name="Yuan D."/>
            <person name="Miao W."/>
        </authorList>
    </citation>
    <scope>NUCLEOTIDE SEQUENCE [LARGE SCALE GENOMIC DNA]</scope>
    <source>
        <strain evidence="4">36N120E</strain>
    </source>
</reference>
<dbReference type="OMA" id="EDQYQQV"/>
<feature type="region of interest" description="Disordered" evidence="2">
    <location>
        <begin position="1258"/>
        <end position="1299"/>
    </location>
</feature>
<evidence type="ECO:0000313" key="5">
    <source>
        <dbReference type="Proteomes" id="UP000054937"/>
    </source>
</evidence>
<name>A0A0V0QSB7_PSEPJ</name>
<sequence>MKIELDFEVFKWLQQRNIFTHHNQNQNKKNQQNQQQQYYLQNNGKVEIDDQTSKQFENGVKVAQLIQELSVEIPQTTALPPLNLDKLKDSSNPAARVYNWNLIQNSMNIIGIPADLDLKQLIVSGDREMINEFIKDIQQKFDKILLRSELMSQENSRISNAAALLSNGNKYLAHVLIKGVKNQFEPVQAFLQNVYINLQRVILFIEVSEENAIVFLQTIKPSILSKNEDTALWGCRIMSKLAFDLANIELLPIVYEWFTKEMGGFQTTILCIQRHENIIENVVGIMIQIGRYNLTDLFTVQMRKILKEQDEFIRYAYLILPQLSESKISKDEMLTGGILDFWMEQAIKCSDKTFNSQENNIDQRILGLQLLVDIWKYYPIFVEETVDASEIILDKLKRGTRDSNQILKYQAINLLFKLLDYLAQDRNPYAAIIYKKLTFSLIENHQNLEDREYILQNFSNIFKKFISIPVEILVEPLIKQIQFQEGQSYMINICDIQFFTLVSQHPKAKLKLSILLVDLLCKIYLNDLIFAPSVIQPIKNIFSRYIEQQAMQEYTLKFVKICLAMLYTSAKNVKSNKPLYQNFEGDFDEHEILHKQKRALIVQILKMIILLKHTQLNEQIKPLIVHVYIQLQSIERLNKGVITLLNLFGNHIDIIREIQEQAQQQQELEKSYQDSQAPFDENEQQIANDNQQVDRNENPNYLRQSLIMQEEDFDKNIESQHNSRINRSSSQSRSQQSRRSNNQSVNESENDYFFEKYKQKSEAERRNRQKLLEIKQKRELEQQKRQQELEKKKKYKELMQKKAYEEIQKRNIQLGVANQPLNINQYNLKPTKQQIQEENQQQEVQLIYEEGTVQDHQIEEEDDENNIQILYFDLSQEEKRDQDSLKILYKKYQKAFTFLFNKYNNMTGLSMKNTTFEAHDQKSQTISHSDLWRLCKDYQIFQKFGISKKYVQNAVKKINQMNLSYRFLNGLNYDNFLTFILNLSIKCFAVIENLKVLPVGAYLEEFLKHIIVESQLKGESYAIFQDPELTGLKQQDKQTIIQFNQQLAQNPDLEVPENYKKYTEKVQQHQFVYGNKIKKSIGQKWTICSEILNDIIYKTFQISTMEAYCQIGQVQKVKIKQLLPQTSKMLPPRQKYIQNGNNPLNQNKYQQEQFNLLQQQQQQQQLKKQNSQNSLNRLDSSNNLNNQNQTNSQRASSRERGNRFSQQQSQQQIQNEGTNLSFQEQQQKSQQLQQYVTNHNQYQSKDKSPIMNKAMIQKIQQQEEERKKRQSQDKKYKDRQQELKKKMEQLQADKREKELKKKEEELAKKLEQEEREKRKRELEQKRHQEQKKKLKEYQEQQEKEKIRLQQEEEYRQREIEEKKKNEVQNFIKQQKEKLTEQFENQKAQKHQNEEMENKIKNQNLEKEKLRQQKIDEQINKEKLKRDQELELKQHLELIQNRPDILGVYEKYQKPLKTIFDHYVEYNDFKLSKGVDKQHIQMRGVVAFCQQCNIYPNIMSLDEVQNIFKIILKESDRPNQGINYQEFLQFLSRIAVKGCPGLNKIDQEINQNQIGQLDINKLKLMYQAAKNSQSLEQRNNNLNNNVETMLMHVSQTDENTIEGLIKYINYPLEKNELFQKLRELKSEKQSQNK</sequence>
<proteinExistence type="predicted"/>
<dbReference type="Proteomes" id="UP000054937">
    <property type="component" value="Unassembled WGS sequence"/>
</dbReference>
<evidence type="ECO:0000313" key="4">
    <source>
        <dbReference type="EMBL" id="KRX04789.1"/>
    </source>
</evidence>
<feature type="compositionally biased region" description="Low complexity" evidence="2">
    <location>
        <begin position="1223"/>
        <end position="1233"/>
    </location>
</feature>
<feature type="region of interest" description="Disordered" evidence="2">
    <location>
        <begin position="1311"/>
        <end position="1339"/>
    </location>
</feature>
<keyword evidence="1" id="KW-0175">Coiled coil</keyword>